<feature type="region of interest" description="Disordered" evidence="4">
    <location>
        <begin position="94"/>
        <end position="127"/>
    </location>
</feature>
<gene>
    <name evidence="6" type="ORF">METZ01_LOCUS269850</name>
</gene>
<dbReference type="PIRSF" id="PIRSF016821">
    <property type="entry name" value="HSP15"/>
    <property type="match status" value="1"/>
</dbReference>
<dbReference type="AlphaFoldDB" id="A0A382JZ25"/>
<keyword evidence="3" id="KW-0238">DNA-binding</keyword>
<dbReference type="SUPFAM" id="SSF55174">
    <property type="entry name" value="Alpha-L RNA-binding motif"/>
    <property type="match status" value="1"/>
</dbReference>
<dbReference type="Pfam" id="PF01479">
    <property type="entry name" value="S4"/>
    <property type="match status" value="1"/>
</dbReference>
<dbReference type="InterPro" id="IPR036986">
    <property type="entry name" value="S4_RNA-bd_sf"/>
</dbReference>
<proteinExistence type="inferred from homology"/>
<evidence type="ECO:0000259" key="5">
    <source>
        <dbReference type="SMART" id="SM00363"/>
    </source>
</evidence>
<accession>A0A382JZ25</accession>
<feature type="compositionally biased region" description="Basic residues" evidence="4">
    <location>
        <begin position="97"/>
        <end position="119"/>
    </location>
</feature>
<evidence type="ECO:0000256" key="3">
    <source>
        <dbReference type="ARBA" id="ARBA00023125"/>
    </source>
</evidence>
<dbReference type="SMART" id="SM00363">
    <property type="entry name" value="S4"/>
    <property type="match status" value="1"/>
</dbReference>
<dbReference type="GO" id="GO:0034605">
    <property type="term" value="P:cellular response to heat"/>
    <property type="evidence" value="ECO:0007669"/>
    <property type="project" value="InterPro"/>
</dbReference>
<feature type="domain" description="RNA-binding S4" evidence="5">
    <location>
        <begin position="7"/>
        <end position="65"/>
    </location>
</feature>
<dbReference type="GO" id="GO:0043023">
    <property type="term" value="F:ribosomal large subunit binding"/>
    <property type="evidence" value="ECO:0007669"/>
    <property type="project" value="InterPro"/>
</dbReference>
<comment type="similarity">
    <text evidence="1">Belongs to the HSP15 family.</text>
</comment>
<dbReference type="InterPro" id="IPR002942">
    <property type="entry name" value="S4_RNA-bd"/>
</dbReference>
<dbReference type="Gene3D" id="3.10.290.10">
    <property type="entry name" value="RNA-binding S4 domain"/>
    <property type="match status" value="1"/>
</dbReference>
<sequence length="127" mass="14371">MSEEEEMRVDKWLFAVRLFKTRNQAAEACRDGKVRLNDSTVKAAKPLRVGDTVGVHQSPITRTLKVVGLTQRRVGAKLVPDFAEDKTAQAELDKLRLAKRGTGHKKPGRPSKRDRRLIHRFTDPDQA</sequence>
<name>A0A382JZ25_9ZZZZ</name>
<dbReference type="GO" id="GO:0003677">
    <property type="term" value="F:DNA binding"/>
    <property type="evidence" value="ECO:0007669"/>
    <property type="project" value="UniProtKB-KW"/>
</dbReference>
<keyword evidence="2" id="KW-0694">RNA-binding</keyword>
<dbReference type="CDD" id="cd00165">
    <property type="entry name" value="S4"/>
    <property type="match status" value="1"/>
</dbReference>
<evidence type="ECO:0000256" key="2">
    <source>
        <dbReference type="ARBA" id="ARBA00022884"/>
    </source>
</evidence>
<reference evidence="6" key="1">
    <citation type="submission" date="2018-05" db="EMBL/GenBank/DDBJ databases">
        <authorList>
            <person name="Lanie J.A."/>
            <person name="Ng W.-L."/>
            <person name="Kazmierczak K.M."/>
            <person name="Andrzejewski T.M."/>
            <person name="Davidsen T.M."/>
            <person name="Wayne K.J."/>
            <person name="Tettelin H."/>
            <person name="Glass J.I."/>
            <person name="Rusch D."/>
            <person name="Podicherti R."/>
            <person name="Tsui H.-C.T."/>
            <person name="Winkler M.E."/>
        </authorList>
    </citation>
    <scope>NUCLEOTIDE SEQUENCE</scope>
</reference>
<organism evidence="6">
    <name type="scientific">marine metagenome</name>
    <dbReference type="NCBI Taxonomy" id="408172"/>
    <lineage>
        <taxon>unclassified sequences</taxon>
        <taxon>metagenomes</taxon>
        <taxon>ecological metagenomes</taxon>
    </lineage>
</organism>
<evidence type="ECO:0000313" key="6">
    <source>
        <dbReference type="EMBL" id="SVC16996.1"/>
    </source>
</evidence>
<dbReference type="PROSITE" id="PS50889">
    <property type="entry name" value="S4"/>
    <property type="match status" value="1"/>
</dbReference>
<dbReference type="GO" id="GO:0003727">
    <property type="term" value="F:single-stranded RNA binding"/>
    <property type="evidence" value="ECO:0007669"/>
    <property type="project" value="InterPro"/>
</dbReference>
<protein>
    <recommendedName>
        <fullName evidence="5">RNA-binding S4 domain-containing protein</fullName>
    </recommendedName>
</protein>
<dbReference type="InterPro" id="IPR025708">
    <property type="entry name" value="HSP15"/>
</dbReference>
<evidence type="ECO:0000256" key="1">
    <source>
        <dbReference type="ARBA" id="ARBA00008396"/>
    </source>
</evidence>
<evidence type="ECO:0000256" key="4">
    <source>
        <dbReference type="SAM" id="MobiDB-lite"/>
    </source>
</evidence>
<dbReference type="EMBL" id="UINC01077145">
    <property type="protein sequence ID" value="SVC16996.1"/>
    <property type="molecule type" value="Genomic_DNA"/>
</dbReference>